<keyword evidence="9" id="KW-0645">Protease</keyword>
<feature type="transmembrane region" description="Helical" evidence="7">
    <location>
        <begin position="12"/>
        <end position="31"/>
    </location>
</feature>
<dbReference type="PANTHER" id="PTHR43731:SF14">
    <property type="entry name" value="PRESENILIN-ASSOCIATED RHOMBOID-LIKE PROTEIN, MITOCHONDRIAL"/>
    <property type="match status" value="1"/>
</dbReference>
<dbReference type="PANTHER" id="PTHR43731">
    <property type="entry name" value="RHOMBOID PROTEASE"/>
    <property type="match status" value="1"/>
</dbReference>
<comment type="similarity">
    <text evidence="2">Belongs to the peptidase S54 family.</text>
</comment>
<keyword evidence="6 7" id="KW-0472">Membrane</keyword>
<feature type="transmembrane region" description="Helical" evidence="7">
    <location>
        <begin position="102"/>
        <end position="120"/>
    </location>
</feature>
<dbReference type="InterPro" id="IPR022764">
    <property type="entry name" value="Peptidase_S54_rhomboid_dom"/>
</dbReference>
<accession>A0A7J3Y0K3</accession>
<organism evidence="9">
    <name type="scientific">Thermogladius calderae</name>
    <dbReference type="NCBI Taxonomy" id="1200300"/>
    <lineage>
        <taxon>Archaea</taxon>
        <taxon>Thermoproteota</taxon>
        <taxon>Thermoprotei</taxon>
        <taxon>Desulfurococcales</taxon>
        <taxon>Desulfurococcaceae</taxon>
        <taxon>Thermogladius</taxon>
    </lineage>
</organism>
<evidence type="ECO:0000256" key="7">
    <source>
        <dbReference type="SAM" id="Phobius"/>
    </source>
</evidence>
<feature type="transmembrane region" description="Helical" evidence="7">
    <location>
        <begin position="195"/>
        <end position="215"/>
    </location>
</feature>
<dbReference type="AlphaFoldDB" id="A0A7J3Y0K3"/>
<dbReference type="SUPFAM" id="SSF144091">
    <property type="entry name" value="Rhomboid-like"/>
    <property type="match status" value="1"/>
</dbReference>
<feature type="transmembrane region" description="Helical" evidence="7">
    <location>
        <begin position="250"/>
        <end position="269"/>
    </location>
</feature>
<dbReference type="GO" id="GO:0006508">
    <property type="term" value="P:proteolysis"/>
    <property type="evidence" value="ECO:0007669"/>
    <property type="project" value="UniProtKB-KW"/>
</dbReference>
<dbReference type="InterPro" id="IPR035952">
    <property type="entry name" value="Rhomboid-like_sf"/>
</dbReference>
<comment type="subcellular location">
    <subcellularLocation>
        <location evidence="1">Membrane</location>
        <topology evidence="1">Multi-pass membrane protein</topology>
    </subcellularLocation>
</comment>
<name>A0A7J3Y0K3_9CREN</name>
<sequence length="447" mass="48527">MFIPGSSYRRGGQPYATIGLIIANVIVYIYTSYQNFLLESTPQAVYSLGFTPYLLLTDPRVGVLRIFTSMFTHADILHIFFNMYFLYLFGYSVENYLGRARYLTLYFASGVSASLFHLAFSSVSDWSLLVTPAVGASGAISGVLGAYLILFPNTKMSMCTIIILIPLCFPITAYAFMILWFALQVIYGYFTSTTIATFAHVGGFLTGILLTWLVARTATLETRQTTGMSLAEILGSLGIVFKGKRGLGKWAKGVLIALIIAVLLGYSYGALNTVAQSPSAYIVNVNANDQSDQLLMVVYSGSVYITTSQVDAVRILVNRLQDVFFYDKTGANSVRNLQETYMTTVSGVIVPVELNAEVKYDQTGILESASGVMVSRVVNVNPYTGASTIGPSIRITFSMDSSAISGFYTVALLDVFASAISALTIIAVLKAEEASALGEEISQLPFI</sequence>
<protein>
    <submittedName>
        <fullName evidence="9">Rhomboid family intramembrane serine protease</fullName>
    </submittedName>
</protein>
<dbReference type="EMBL" id="DRYK01000082">
    <property type="protein sequence ID" value="HHP68381.1"/>
    <property type="molecule type" value="Genomic_DNA"/>
</dbReference>
<dbReference type="GO" id="GO:0004252">
    <property type="term" value="F:serine-type endopeptidase activity"/>
    <property type="evidence" value="ECO:0007669"/>
    <property type="project" value="InterPro"/>
</dbReference>
<dbReference type="InterPro" id="IPR050925">
    <property type="entry name" value="Rhomboid_protease_S54"/>
</dbReference>
<keyword evidence="5 7" id="KW-1133">Transmembrane helix</keyword>
<proteinExistence type="inferred from homology"/>
<gene>
    <name evidence="9" type="ORF">ENM60_06355</name>
</gene>
<evidence type="ECO:0000313" key="9">
    <source>
        <dbReference type="EMBL" id="HHP68381.1"/>
    </source>
</evidence>
<feature type="transmembrane region" description="Helical" evidence="7">
    <location>
        <begin position="126"/>
        <end position="149"/>
    </location>
</feature>
<feature type="transmembrane region" description="Helical" evidence="7">
    <location>
        <begin position="161"/>
        <end position="183"/>
    </location>
</feature>
<keyword evidence="4" id="KW-0378">Hydrolase</keyword>
<evidence type="ECO:0000256" key="3">
    <source>
        <dbReference type="ARBA" id="ARBA00022692"/>
    </source>
</evidence>
<dbReference type="Pfam" id="PF01694">
    <property type="entry name" value="Rhomboid"/>
    <property type="match status" value="1"/>
</dbReference>
<feature type="transmembrane region" description="Helical" evidence="7">
    <location>
        <begin position="407"/>
        <end position="429"/>
    </location>
</feature>
<reference evidence="9" key="1">
    <citation type="journal article" date="2020" name="mSystems">
        <title>Genome- and Community-Level Interaction Insights into Carbon Utilization and Element Cycling Functions of Hydrothermarchaeota in Hydrothermal Sediment.</title>
        <authorList>
            <person name="Zhou Z."/>
            <person name="Liu Y."/>
            <person name="Xu W."/>
            <person name="Pan J."/>
            <person name="Luo Z.H."/>
            <person name="Li M."/>
        </authorList>
    </citation>
    <scope>NUCLEOTIDE SEQUENCE [LARGE SCALE GENOMIC DNA]</scope>
    <source>
        <strain evidence="9">SpSt-110</strain>
    </source>
</reference>
<evidence type="ECO:0000256" key="1">
    <source>
        <dbReference type="ARBA" id="ARBA00004141"/>
    </source>
</evidence>
<evidence type="ECO:0000256" key="5">
    <source>
        <dbReference type="ARBA" id="ARBA00022989"/>
    </source>
</evidence>
<dbReference type="Gene3D" id="1.20.1540.10">
    <property type="entry name" value="Rhomboid-like"/>
    <property type="match status" value="1"/>
</dbReference>
<evidence type="ECO:0000256" key="2">
    <source>
        <dbReference type="ARBA" id="ARBA00009045"/>
    </source>
</evidence>
<feature type="domain" description="Peptidase S54 rhomboid" evidence="8">
    <location>
        <begin position="63"/>
        <end position="216"/>
    </location>
</feature>
<dbReference type="GO" id="GO:0016020">
    <property type="term" value="C:membrane"/>
    <property type="evidence" value="ECO:0007669"/>
    <property type="project" value="UniProtKB-SubCell"/>
</dbReference>
<evidence type="ECO:0000256" key="6">
    <source>
        <dbReference type="ARBA" id="ARBA00023136"/>
    </source>
</evidence>
<comment type="caution">
    <text evidence="9">The sequence shown here is derived from an EMBL/GenBank/DDBJ whole genome shotgun (WGS) entry which is preliminary data.</text>
</comment>
<feature type="transmembrane region" description="Helical" evidence="7">
    <location>
        <begin position="66"/>
        <end position="90"/>
    </location>
</feature>
<evidence type="ECO:0000259" key="8">
    <source>
        <dbReference type="Pfam" id="PF01694"/>
    </source>
</evidence>
<keyword evidence="3 7" id="KW-0812">Transmembrane</keyword>
<evidence type="ECO:0000256" key="4">
    <source>
        <dbReference type="ARBA" id="ARBA00022801"/>
    </source>
</evidence>